<reference evidence="2" key="1">
    <citation type="submission" date="2020-10" db="EMBL/GenBank/DDBJ databases">
        <title>Unveiling of a novel bifunctional photoreceptor, Dualchrome1, isolated from a cosmopolitan green alga.</title>
        <authorList>
            <person name="Suzuki S."/>
            <person name="Kawachi M."/>
        </authorList>
    </citation>
    <scope>NUCLEOTIDE SEQUENCE</scope>
    <source>
        <strain evidence="2">NIES 2893</strain>
    </source>
</reference>
<name>A0A830HI02_9CHLO</name>
<keyword evidence="3" id="KW-1185">Reference proteome</keyword>
<organism evidence="2 3">
    <name type="scientific">Pycnococcus provasolii</name>
    <dbReference type="NCBI Taxonomy" id="41880"/>
    <lineage>
        <taxon>Eukaryota</taxon>
        <taxon>Viridiplantae</taxon>
        <taxon>Chlorophyta</taxon>
        <taxon>Pseudoscourfieldiophyceae</taxon>
        <taxon>Pseudoscourfieldiales</taxon>
        <taxon>Pycnococcaceae</taxon>
        <taxon>Pycnococcus</taxon>
    </lineage>
</organism>
<dbReference type="PANTHER" id="PTHR35709:SF1">
    <property type="entry name" value="PROTEIN PROTON GRADIENT REGULATION 5, CHLOROPLASTIC"/>
    <property type="match status" value="1"/>
</dbReference>
<evidence type="ECO:0000256" key="1">
    <source>
        <dbReference type="SAM" id="MobiDB-lite"/>
    </source>
</evidence>
<evidence type="ECO:0000313" key="2">
    <source>
        <dbReference type="EMBL" id="GHP04687.1"/>
    </source>
</evidence>
<dbReference type="Proteomes" id="UP000660262">
    <property type="component" value="Unassembled WGS sequence"/>
</dbReference>
<dbReference type="EMBL" id="BNJQ01000008">
    <property type="protein sequence ID" value="GHP04687.1"/>
    <property type="molecule type" value="Genomic_DNA"/>
</dbReference>
<evidence type="ECO:0000313" key="3">
    <source>
        <dbReference type="Proteomes" id="UP000660262"/>
    </source>
</evidence>
<dbReference type="GO" id="GO:0009055">
    <property type="term" value="F:electron transfer activity"/>
    <property type="evidence" value="ECO:0007669"/>
    <property type="project" value="TreeGrafter"/>
</dbReference>
<feature type="compositionally biased region" description="Low complexity" evidence="1">
    <location>
        <begin position="1"/>
        <end position="22"/>
    </location>
</feature>
<proteinExistence type="predicted"/>
<dbReference type="GO" id="GO:0009507">
    <property type="term" value="C:chloroplast"/>
    <property type="evidence" value="ECO:0007669"/>
    <property type="project" value="TreeGrafter"/>
</dbReference>
<dbReference type="InterPro" id="IPR037497">
    <property type="entry name" value="PGR5"/>
</dbReference>
<dbReference type="PANTHER" id="PTHR35709">
    <property type="entry name" value="PROTEIN PROTON GRADIENT REGULATION 5, CHLOROPLASTIC"/>
    <property type="match status" value="1"/>
</dbReference>
<dbReference type="GO" id="GO:0009644">
    <property type="term" value="P:response to high light intensity"/>
    <property type="evidence" value="ECO:0007669"/>
    <property type="project" value="InterPro"/>
</dbReference>
<dbReference type="GO" id="GO:0009773">
    <property type="term" value="P:photosynthetic electron transport in photosystem I"/>
    <property type="evidence" value="ECO:0007669"/>
    <property type="project" value="InterPro"/>
</dbReference>
<comment type="caution">
    <text evidence="2">The sequence shown here is derived from an EMBL/GenBank/DDBJ whole genome shotgun (WGS) entry which is preliminary data.</text>
</comment>
<feature type="region of interest" description="Disordered" evidence="1">
    <location>
        <begin position="1"/>
        <end position="28"/>
    </location>
</feature>
<sequence>MASSLSFSRSSAVAGARPMARPVARRARAPIRGPVRTVAGNSAEDGIFTPIVKVTRNIMGAKEFNKLRGKGISLHSQVITEFCKQIGADNKRKQGLIRQAKKNGEKLGFLS</sequence>
<protein>
    <submittedName>
        <fullName evidence="2">Pgr5p protein</fullName>
    </submittedName>
</protein>
<dbReference type="OrthoDB" id="26525at2759"/>
<accession>A0A830HI02</accession>
<dbReference type="AlphaFoldDB" id="A0A830HI02"/>
<gene>
    <name evidence="2" type="ORF">PPROV_000344000</name>
</gene>